<feature type="compositionally biased region" description="Polar residues" evidence="1">
    <location>
        <begin position="202"/>
        <end position="211"/>
    </location>
</feature>
<evidence type="ECO:0000313" key="3">
    <source>
        <dbReference type="Proteomes" id="UP001447188"/>
    </source>
</evidence>
<feature type="region of interest" description="Disordered" evidence="1">
    <location>
        <begin position="434"/>
        <end position="470"/>
    </location>
</feature>
<dbReference type="Proteomes" id="UP001447188">
    <property type="component" value="Unassembled WGS sequence"/>
</dbReference>
<feature type="compositionally biased region" description="Polar residues" evidence="1">
    <location>
        <begin position="241"/>
        <end position="252"/>
    </location>
</feature>
<feature type="region of interest" description="Disordered" evidence="1">
    <location>
        <begin position="486"/>
        <end position="515"/>
    </location>
</feature>
<feature type="compositionally biased region" description="Polar residues" evidence="1">
    <location>
        <begin position="665"/>
        <end position="680"/>
    </location>
</feature>
<evidence type="ECO:0000256" key="1">
    <source>
        <dbReference type="SAM" id="MobiDB-lite"/>
    </source>
</evidence>
<feature type="region of interest" description="Disordered" evidence="1">
    <location>
        <begin position="545"/>
        <end position="588"/>
    </location>
</feature>
<feature type="compositionally biased region" description="Polar residues" evidence="1">
    <location>
        <begin position="435"/>
        <end position="463"/>
    </location>
</feature>
<reference evidence="2 3" key="1">
    <citation type="submission" date="2024-02" db="EMBL/GenBank/DDBJ databases">
        <title>Discinaceae phylogenomics.</title>
        <authorList>
            <person name="Dirks A.C."/>
            <person name="James T.Y."/>
        </authorList>
    </citation>
    <scope>NUCLEOTIDE SEQUENCE [LARGE SCALE GENOMIC DNA]</scope>
    <source>
        <strain evidence="2 3">ACD0624</strain>
    </source>
</reference>
<feature type="region of interest" description="Disordered" evidence="1">
    <location>
        <begin position="343"/>
        <end position="364"/>
    </location>
</feature>
<dbReference type="SUPFAM" id="SSF52047">
    <property type="entry name" value="RNI-like"/>
    <property type="match status" value="1"/>
</dbReference>
<dbReference type="EMBL" id="JBBBZM010000158">
    <property type="protein sequence ID" value="KAL0632655.1"/>
    <property type="molecule type" value="Genomic_DNA"/>
</dbReference>
<organism evidence="2 3">
    <name type="scientific">Discina gigas</name>
    <dbReference type="NCBI Taxonomy" id="1032678"/>
    <lineage>
        <taxon>Eukaryota</taxon>
        <taxon>Fungi</taxon>
        <taxon>Dikarya</taxon>
        <taxon>Ascomycota</taxon>
        <taxon>Pezizomycotina</taxon>
        <taxon>Pezizomycetes</taxon>
        <taxon>Pezizales</taxon>
        <taxon>Discinaceae</taxon>
        <taxon>Discina</taxon>
    </lineage>
</organism>
<feature type="region of interest" description="Disordered" evidence="1">
    <location>
        <begin position="24"/>
        <end position="107"/>
    </location>
</feature>
<feature type="region of interest" description="Disordered" evidence="1">
    <location>
        <begin position="876"/>
        <end position="1004"/>
    </location>
</feature>
<keyword evidence="3" id="KW-1185">Reference proteome</keyword>
<name>A0ABR3G9P0_9PEZI</name>
<sequence>MRQSQTKRYRRNIWYEIEALQANKNPGGCALGQHCKLSHEKPGATDSAGTSQNKINGLSSGSAKEAQTNGRPALRPYHSESNSGQQSGAGVSLGTGNDSQANGYTNYKSPIEGMTAAREVWKQHKDAVIGYRHEGPRSRGAQEALNFNSRDGGVSLGSSSAYDGSSQAKKVSDSHNSQYGHPIRPTPTVERIDKAVGKNHNIDSSPHGPTSSHRRDFPSQGWPGDWQKNRPPLFAQRQARDQNGMTRGSNSGPDLIPRTKPIGTGNGTVGTARLPADVRDLSNGQTRVLFHDPKFPAMTERPWEPRPFLNNVHRASVSSESPAATYHTSTEAPRVHEWKGHQTQEGLSHASPLLGDPGGGNSSKQVPKYGVGNGFAHAGLTPDLPEGARSELRGGGVALNNYPRTNYIPESKNGSIPTEASNTLAKVPTRDLKVETNSSERNLVKNQDCGSLGPSTYSASKSPGTGDGGEIQSQLVIAMRKIGKMDPRATPWSPETTRRGSTASSLGEGNRAGHSNLKGVTKVLLTSDTGFTGKKQIGNGFLGSKISGSLGNRPVVSQQATRPTETPPRKPRGPGFNEMGDSEGGAEIGGIEYDEHEEGGAKLPIEQNVQLELYYSQANIGPVKNKQPTANDADEDVALVVELKNPEPPKEASPILEQVLEKAPSSWQEPPTPKQTSPVPEQSFEKAPSSWQEPPTPKQTSPVPEQSFEKASSSWQEPPTPKQTSPVPEQSFGRAPSSVNVPSKEPAWMLEQPCEGALSPGKVSFKKKPPTMPEQAFEETPSPEKISPKKKPPTMPEQAFEEISSSEKVSPRKRSARIPEKSSEMTLWKEPPKKLPPMIEKYLEKKAPSAWERPLVKAISPKPSRDTCWMCGRHHQRDEGEGCGADQKVVEAPKSKPGWGSTIDSRGDWNWRNEWNGQANGWSDGETTKPEPRRSYPTKERLASKEHQTAKDSQNRDKNGAGHVNRQSEGVIVEVATRSKKSKKERTQKEPTPNGRLERAEMVSEDSARALRSDGAKSLMFKADGNHFGQYYEDKLDGVRKLSEDTLHMIFSYVADGLMPEDQMKMKNVHIGSNFRLDASFTSTRYRRLKSVLRSCRYWRHLSQHIVYKYVNLDQFCNFKGFVRTISEDAELGKMVCAVKINIQGGASYILHDNRPSRQELSEMPKSSDSAQLFTTMMESCPELQILSANMYGAIRGFNFVLTKFLKMREIQIMDDSSKGMVAHNLWKNLGNYPNLEKFRIFHSEENGATNFDTLKLPPKDFFNKTNPTFVLKALTMERAPELSDKILGIFASRLKQLTNLVIVDCKLVTSAGLARAIQKMPNPSQLNRLIYYVWVDPFGKATPEEMALSRVHLCSTIRDHCTNLTYLNWKPYRICGDFWKESNFRILKRCRIEPMVFKDCSKDVELRNHSKFMDAYRQAREEERLPELAEDRVVFDFCMLR</sequence>
<feature type="compositionally biased region" description="Polar residues" evidence="1">
    <location>
        <begin position="79"/>
        <end position="107"/>
    </location>
</feature>
<evidence type="ECO:0000313" key="2">
    <source>
        <dbReference type="EMBL" id="KAL0632655.1"/>
    </source>
</evidence>
<comment type="caution">
    <text evidence="2">The sequence shown here is derived from an EMBL/GenBank/DDBJ whole genome shotgun (WGS) entry which is preliminary data.</text>
</comment>
<evidence type="ECO:0008006" key="4">
    <source>
        <dbReference type="Google" id="ProtNLM"/>
    </source>
</evidence>
<gene>
    <name evidence="2" type="ORF">Q9L58_008460</name>
</gene>
<feature type="region of interest" description="Disordered" evidence="1">
    <location>
        <begin position="621"/>
        <end position="832"/>
    </location>
</feature>
<dbReference type="Gene3D" id="3.80.10.10">
    <property type="entry name" value="Ribonuclease Inhibitor"/>
    <property type="match status" value="1"/>
</dbReference>
<feature type="compositionally biased region" description="Polar residues" evidence="1">
    <location>
        <begin position="689"/>
        <end position="728"/>
    </location>
</feature>
<feature type="compositionally biased region" description="Basic and acidic residues" evidence="1">
    <location>
        <begin position="926"/>
        <end position="960"/>
    </location>
</feature>
<feature type="compositionally biased region" description="Polar residues" evidence="1">
    <location>
        <begin position="47"/>
        <end position="70"/>
    </location>
</feature>
<feature type="compositionally biased region" description="Polar residues" evidence="1">
    <location>
        <begin position="546"/>
        <end position="560"/>
    </location>
</feature>
<feature type="compositionally biased region" description="Polar residues" evidence="1">
    <location>
        <begin position="493"/>
        <end position="507"/>
    </location>
</feature>
<proteinExistence type="predicted"/>
<feature type="region of interest" description="Disordered" evidence="1">
    <location>
        <begin position="147"/>
        <end position="270"/>
    </location>
</feature>
<accession>A0ABR3G9P0</accession>
<feature type="compositionally biased region" description="Low complexity" evidence="1">
    <location>
        <begin position="156"/>
        <end position="166"/>
    </location>
</feature>
<dbReference type="InterPro" id="IPR032675">
    <property type="entry name" value="LRR_dom_sf"/>
</dbReference>
<protein>
    <recommendedName>
        <fullName evidence="4">C3H1-type domain-containing protein</fullName>
    </recommendedName>
</protein>